<proteinExistence type="predicted"/>
<sequence length="664" mass="72530">MKIHLIKYTRSLSIQLIATLLLLVFATNGTAQQYNDTRVAVILPNVTQTQRPGEATVSEDTRTFCRADTFFFISSSTTGRKVNHDYSAYLQFSLASIPEGAIIDTVDLLIYLKKVKNTSAVFEQGVNLYELNRPRDNQTINIADSSSSAMSLVSKNDISQAIHLRPDITNGNTWVTERKGNFYCILAAEEAQTYGYYTERSDDMSRQPKLVIYYHMPADQIRKKSWPQYKYDAQHTAMQGWQSNTNPTGFRVEMPFFAGPNYIKSDPILNDDKLMMYYVTSTSPAHWLLTLSQRGKQLGASSIDGAGVVKYGPVADRKGYTYCLTGNTGNLLNVFDPNSNMAFSRELANNAQATATPVIGFDGSIYISTDKGVYAYTAQPEFKLKWVYTSGTNKFGTPALHESEQLVYVYDGAAGKLIALNNADGVMKWDVNVMTTFATDIPVPSVKHNKVCITNGLRRGSSFHIVNAFDGSSYAKVVGEPNKVSQPVIGTNNIYIINNGRLEAYSLADGGTVPTANITGLNPASTLAIDGNDNIFILNTEQGQQSLTVVSPGASIFPSVAFPDSDGYLTGNRLMIAPDGSLIAGNDNHVYTIVPTGFALKGDITIPDGSFKSEYLYRADGIVKVSASTIANRQNVVIHGGKGISFRPGFSIQRGATLVCKTGL</sequence>
<protein>
    <submittedName>
        <fullName evidence="3">PQQ-like beta-propeller repeat protein</fullName>
    </submittedName>
</protein>
<keyword evidence="1" id="KW-0732">Signal</keyword>
<dbReference type="Proteomes" id="UP000476411">
    <property type="component" value="Chromosome"/>
</dbReference>
<evidence type="ECO:0000256" key="1">
    <source>
        <dbReference type="SAM" id="SignalP"/>
    </source>
</evidence>
<dbReference type="InterPro" id="IPR011047">
    <property type="entry name" value="Quinoprotein_ADH-like_sf"/>
</dbReference>
<dbReference type="SUPFAM" id="SSF50998">
    <property type="entry name" value="Quinoprotein alcohol dehydrogenase-like"/>
    <property type="match status" value="1"/>
</dbReference>
<evidence type="ECO:0000313" key="4">
    <source>
        <dbReference type="Proteomes" id="UP000476411"/>
    </source>
</evidence>
<dbReference type="Gene3D" id="2.130.10.10">
    <property type="entry name" value="YVTN repeat-like/Quinoprotein amine dehydrogenase"/>
    <property type="match status" value="1"/>
</dbReference>
<evidence type="ECO:0000259" key="2">
    <source>
        <dbReference type="Pfam" id="PF13360"/>
    </source>
</evidence>
<dbReference type="EMBL" id="CP048113">
    <property type="protein sequence ID" value="QHS58410.1"/>
    <property type="molecule type" value="Genomic_DNA"/>
</dbReference>
<gene>
    <name evidence="3" type="ORF">GWR21_02015</name>
</gene>
<feature type="chain" id="PRO_5025474636" evidence="1">
    <location>
        <begin position="32"/>
        <end position="664"/>
    </location>
</feature>
<dbReference type="InterPro" id="IPR002372">
    <property type="entry name" value="PQQ_rpt_dom"/>
</dbReference>
<evidence type="ECO:0000313" key="3">
    <source>
        <dbReference type="EMBL" id="QHS58410.1"/>
    </source>
</evidence>
<keyword evidence="4" id="KW-1185">Reference proteome</keyword>
<dbReference type="KEGG" id="chih:GWR21_02015"/>
<dbReference type="AlphaFoldDB" id="A0A6B9Z850"/>
<reference evidence="3 4" key="1">
    <citation type="submission" date="2020-01" db="EMBL/GenBank/DDBJ databases">
        <title>Complete genome sequence of Chitinophaga sp. H33E-04 isolated from quinoa roots.</title>
        <authorList>
            <person name="Weon H.-Y."/>
            <person name="Lee S.A."/>
        </authorList>
    </citation>
    <scope>NUCLEOTIDE SEQUENCE [LARGE SCALE GENOMIC DNA]</scope>
    <source>
        <strain evidence="3 4">H33E-04</strain>
    </source>
</reference>
<dbReference type="PANTHER" id="PTHR34512">
    <property type="entry name" value="CELL SURFACE PROTEIN"/>
    <property type="match status" value="1"/>
</dbReference>
<dbReference type="PANTHER" id="PTHR34512:SF30">
    <property type="entry name" value="OUTER MEMBRANE PROTEIN ASSEMBLY FACTOR BAMB"/>
    <property type="match status" value="1"/>
</dbReference>
<feature type="domain" description="Pyrrolo-quinoline quinone repeat" evidence="2">
    <location>
        <begin position="362"/>
        <end position="512"/>
    </location>
</feature>
<dbReference type="Pfam" id="PF13360">
    <property type="entry name" value="PQQ_2"/>
    <property type="match status" value="1"/>
</dbReference>
<feature type="signal peptide" evidence="1">
    <location>
        <begin position="1"/>
        <end position="31"/>
    </location>
</feature>
<name>A0A6B9Z850_9BACT</name>
<dbReference type="InterPro" id="IPR015943">
    <property type="entry name" value="WD40/YVTN_repeat-like_dom_sf"/>
</dbReference>
<organism evidence="3 4">
    <name type="scientific">Chitinophaga agri</name>
    <dbReference type="NCBI Taxonomy" id="2703787"/>
    <lineage>
        <taxon>Bacteria</taxon>
        <taxon>Pseudomonadati</taxon>
        <taxon>Bacteroidota</taxon>
        <taxon>Chitinophagia</taxon>
        <taxon>Chitinophagales</taxon>
        <taxon>Chitinophagaceae</taxon>
        <taxon>Chitinophaga</taxon>
    </lineage>
</organism>
<accession>A0A6B9Z850</accession>
<dbReference type="RefSeq" id="WP_162330113.1">
    <property type="nucleotide sequence ID" value="NZ_CP048113.1"/>
</dbReference>